<evidence type="ECO:0000313" key="2">
    <source>
        <dbReference type="Proteomes" id="UP000277204"/>
    </source>
</evidence>
<accession>A0A183ME08</accession>
<dbReference type="Pfam" id="PF20049">
    <property type="entry name" value="DUF6451"/>
    <property type="match status" value="1"/>
</dbReference>
<gene>
    <name evidence="1" type="ORF">SMRZ_LOCUS14283</name>
</gene>
<organism evidence="1 2">
    <name type="scientific">Schistosoma margrebowiei</name>
    <dbReference type="NCBI Taxonomy" id="48269"/>
    <lineage>
        <taxon>Eukaryota</taxon>
        <taxon>Metazoa</taxon>
        <taxon>Spiralia</taxon>
        <taxon>Lophotrochozoa</taxon>
        <taxon>Platyhelminthes</taxon>
        <taxon>Trematoda</taxon>
        <taxon>Digenea</taxon>
        <taxon>Strigeidida</taxon>
        <taxon>Schistosomatoidea</taxon>
        <taxon>Schistosomatidae</taxon>
        <taxon>Schistosoma</taxon>
    </lineage>
</organism>
<sequence>MEKFWNRYESITYLDSIIDEQGGSDADVNARIGNVMDVLVQLKNIWNSEQPSTNIKVTIFNVNVNTVLLYRDETWRTTTTIIKEAEVYIIKCLLKILDVRRPDTIINNLMCERTTYCGREQTRKRRWK</sequence>
<reference evidence="1 2" key="1">
    <citation type="submission" date="2018-11" db="EMBL/GenBank/DDBJ databases">
        <authorList>
            <consortium name="Pathogen Informatics"/>
        </authorList>
    </citation>
    <scope>NUCLEOTIDE SEQUENCE [LARGE SCALE GENOMIC DNA]</scope>
    <source>
        <strain evidence="1 2">Zambia</strain>
    </source>
</reference>
<name>A0A183ME08_9TREM</name>
<dbReference type="AlphaFoldDB" id="A0A183ME08"/>
<protein>
    <submittedName>
        <fullName evidence="1">Uncharacterized protein</fullName>
    </submittedName>
</protein>
<proteinExistence type="predicted"/>
<dbReference type="Proteomes" id="UP000277204">
    <property type="component" value="Unassembled WGS sequence"/>
</dbReference>
<keyword evidence="2" id="KW-1185">Reference proteome</keyword>
<dbReference type="EMBL" id="UZAI01014117">
    <property type="protein sequence ID" value="VDP12357.1"/>
    <property type="molecule type" value="Genomic_DNA"/>
</dbReference>
<evidence type="ECO:0000313" key="1">
    <source>
        <dbReference type="EMBL" id="VDP12357.1"/>
    </source>
</evidence>
<dbReference type="InterPro" id="IPR045609">
    <property type="entry name" value="DUF6451"/>
</dbReference>